<sequence length="170" mass="19731">MLNPKALIEKAKTSKFYLRALNFGLSRLIPFNRPHGIKILKVEDNQIKTILPFRGNNLNHIRGLHACALATISEFTTGLLLLNKLDPNVYRIILQHLEMDYHYQGKTDATATYELSDEWLQEHVLQPLQIQDSIVIECQVKVHDIENNHLATGKIHWQIKFWNKVKTKLN</sequence>
<organism evidence="1 2">
    <name type="scientific">Splendidivirga corallicola</name>
    <dbReference type="NCBI Taxonomy" id="3051826"/>
    <lineage>
        <taxon>Bacteria</taxon>
        <taxon>Pseudomonadati</taxon>
        <taxon>Bacteroidota</taxon>
        <taxon>Cytophagia</taxon>
        <taxon>Cytophagales</taxon>
        <taxon>Splendidivirgaceae</taxon>
        <taxon>Splendidivirga</taxon>
    </lineage>
</organism>
<proteinExistence type="predicted"/>
<dbReference type="InterPro" id="IPR029069">
    <property type="entry name" value="HotDog_dom_sf"/>
</dbReference>
<comment type="caution">
    <text evidence="1">The sequence shown here is derived from an EMBL/GenBank/DDBJ whole genome shotgun (WGS) entry which is preliminary data.</text>
</comment>
<evidence type="ECO:0000313" key="1">
    <source>
        <dbReference type="EMBL" id="MDN5203384.1"/>
    </source>
</evidence>
<keyword evidence="2" id="KW-1185">Reference proteome</keyword>
<evidence type="ECO:0000313" key="2">
    <source>
        <dbReference type="Proteomes" id="UP001172082"/>
    </source>
</evidence>
<name>A0ABT8KT45_9BACT</name>
<dbReference type="Proteomes" id="UP001172082">
    <property type="component" value="Unassembled WGS sequence"/>
</dbReference>
<dbReference type="Pfam" id="PF14539">
    <property type="entry name" value="DUF4442"/>
    <property type="match status" value="1"/>
</dbReference>
<accession>A0ABT8KT45</accession>
<dbReference type="Gene3D" id="3.10.129.10">
    <property type="entry name" value="Hotdog Thioesterase"/>
    <property type="match status" value="1"/>
</dbReference>
<dbReference type="InterPro" id="IPR027961">
    <property type="entry name" value="DUF4442"/>
</dbReference>
<dbReference type="SUPFAM" id="SSF54637">
    <property type="entry name" value="Thioesterase/thiol ester dehydrase-isomerase"/>
    <property type="match status" value="1"/>
</dbReference>
<gene>
    <name evidence="1" type="ORF">QQ008_18500</name>
</gene>
<dbReference type="EMBL" id="JAUJEA010000007">
    <property type="protein sequence ID" value="MDN5203384.1"/>
    <property type="molecule type" value="Genomic_DNA"/>
</dbReference>
<dbReference type="RefSeq" id="WP_346753407.1">
    <property type="nucleotide sequence ID" value="NZ_JAUJEA010000007.1"/>
</dbReference>
<reference evidence="1" key="1">
    <citation type="submission" date="2023-06" db="EMBL/GenBank/DDBJ databases">
        <title>Genomic of Parafulvivirga corallium.</title>
        <authorList>
            <person name="Wang G."/>
        </authorList>
    </citation>
    <scope>NUCLEOTIDE SEQUENCE</scope>
    <source>
        <strain evidence="1">BMA10</strain>
    </source>
</reference>
<protein>
    <submittedName>
        <fullName evidence="1">YiiD C-terminal domain-containing protein</fullName>
    </submittedName>
</protein>